<dbReference type="OMA" id="CDFSGHV"/>
<sequence>MSVHGKSNPQIPQTMKAWTQNESNWLSITEVPVPQPKINQVLIKIEYAAQNPTDWKHAVGQSLPGVINGCDYAGTVVKLGSQLKAPLKMGDKVAGCVHGGWSKEEGSYAEYATIDSNMCFIVPDGMKMEEAATYGVGWVTAAQTLVFRQGKAFPPGDTKVSGNPWYIVYGASTSVGLFAVPLAKALGYRVLGVCSPHSFDLVKSYGADATVDYHEQDKAIEEALKITDGGVEYALDTISQDDSFKIVIGMMGKKGKQLNATLPIPEEAQKINSDLKTEFTLMYSLFGIEFNWTPRSSEKMMISATKEDRTFGEEIYKRTPELIAKYGIKPNPIIIKGNFEDVAKGLEDLKNGKVSGEKQVIKMI</sequence>
<dbReference type="CDD" id="cd08249">
    <property type="entry name" value="enoyl_reductase_like"/>
    <property type="match status" value="1"/>
</dbReference>
<dbReference type="Pfam" id="PF00107">
    <property type="entry name" value="ADH_zinc_N"/>
    <property type="match status" value="1"/>
</dbReference>
<dbReference type="RefSeq" id="XP_062885915.1">
    <property type="nucleotide sequence ID" value="XM_063029960.1"/>
</dbReference>
<dbReference type="SUPFAM" id="SSF51735">
    <property type="entry name" value="NAD(P)-binding Rossmann-fold domains"/>
    <property type="match status" value="1"/>
</dbReference>
<dbReference type="InterPro" id="IPR020843">
    <property type="entry name" value="ER"/>
</dbReference>
<evidence type="ECO:0000313" key="2">
    <source>
        <dbReference type="EMBL" id="KGB80300.1"/>
    </source>
</evidence>
<organism evidence="2 3">
    <name type="scientific">Cryptococcus deuterogattii (strain R265)</name>
    <name type="common">Cryptococcus gattii VGII (strain R265)</name>
    <dbReference type="NCBI Taxonomy" id="294750"/>
    <lineage>
        <taxon>Eukaryota</taxon>
        <taxon>Fungi</taxon>
        <taxon>Dikarya</taxon>
        <taxon>Basidiomycota</taxon>
        <taxon>Agaricomycotina</taxon>
        <taxon>Tremellomycetes</taxon>
        <taxon>Tremellales</taxon>
        <taxon>Cryptococcaceae</taxon>
        <taxon>Cryptococcus</taxon>
        <taxon>Cryptococcus gattii species complex</taxon>
    </lineage>
</organism>
<reference evidence="2 3" key="2">
    <citation type="journal article" date="2018" name="Proc. Natl. Acad. Sci.">
        <title>RNAi is a critical determinant of centromere evolution in closely related fungi.</title>
        <authorList>
            <person name="Yadav V."/>
            <person name="Sun S."/>
            <person name="Billmyre R.B."/>
            <person name="Thimmappa B.C."/>
            <person name="Shea T."/>
            <person name="Lintner R."/>
            <person name="Bakkeren G."/>
            <person name="Cuomo C.A."/>
            <person name="Heitman J."/>
            <person name="Sanyal K."/>
        </authorList>
    </citation>
    <scope>NUCLEOTIDE SEQUENCE [LARGE SCALE GENOMIC DNA]</scope>
    <source>
        <strain evidence="2 3">R265</strain>
    </source>
</reference>
<reference evidence="2 3" key="1">
    <citation type="journal article" date="2011" name="MBio">
        <title>Genome variation in Cryptococcus gattii, an emerging pathogen of immunocompetent hosts.</title>
        <authorList>
            <person name="D'Souza C.A."/>
            <person name="Kronstad J.W."/>
            <person name="Taylor G."/>
            <person name="Warren R."/>
            <person name="Yuen M."/>
            <person name="Hu G."/>
            <person name="Jung W.H."/>
            <person name="Sham A."/>
            <person name="Kidd S.E."/>
            <person name="Tangen K."/>
            <person name="Lee N."/>
            <person name="Zeilmaker T."/>
            <person name="Sawkins J."/>
            <person name="McVicker G."/>
            <person name="Shah S."/>
            <person name="Gnerre S."/>
            <person name="Griggs A."/>
            <person name="Zeng Q."/>
            <person name="Bartlett K."/>
            <person name="Li W."/>
            <person name="Wang X."/>
            <person name="Heitman J."/>
            <person name="Stajich J.E."/>
            <person name="Fraser J.A."/>
            <person name="Meyer W."/>
            <person name="Carter D."/>
            <person name="Schein J."/>
            <person name="Krzywinski M."/>
            <person name="Kwon-Chung K.J."/>
            <person name="Varma A."/>
            <person name="Wang J."/>
            <person name="Brunham R."/>
            <person name="Fyfe M."/>
            <person name="Ouellette B.F."/>
            <person name="Siddiqui A."/>
            <person name="Marra M."/>
            <person name="Jones S."/>
            <person name="Holt R."/>
            <person name="Birren B.W."/>
            <person name="Galagan J.E."/>
            <person name="Cuomo C.A."/>
        </authorList>
    </citation>
    <scope>NUCLEOTIDE SEQUENCE [LARGE SCALE GENOMIC DNA]</scope>
    <source>
        <strain evidence="2 3">R265</strain>
    </source>
</reference>
<feature type="domain" description="Enoyl reductase (ER)" evidence="1">
    <location>
        <begin position="21"/>
        <end position="361"/>
    </location>
</feature>
<dbReference type="PANTHER" id="PTHR45348:SF7">
    <property type="entry name" value="ZINC BINDING OXIDOREDUCTASE, PUTATIVE-RELATED"/>
    <property type="match status" value="1"/>
</dbReference>
<name>A0A095CIX9_CRYD2</name>
<dbReference type="HOGENOM" id="CLU_026673_16_1_1"/>
<gene>
    <name evidence="2" type="ORF">CNBG_6138</name>
</gene>
<dbReference type="EMBL" id="CP025762">
    <property type="protein sequence ID" value="KGB80300.1"/>
    <property type="molecule type" value="Genomic_DNA"/>
</dbReference>
<dbReference type="Gene3D" id="3.90.180.10">
    <property type="entry name" value="Medium-chain alcohol dehydrogenases, catalytic domain"/>
    <property type="match status" value="1"/>
</dbReference>
<dbReference type="InterPro" id="IPR036291">
    <property type="entry name" value="NAD(P)-bd_dom_sf"/>
</dbReference>
<dbReference type="GO" id="GO:0016651">
    <property type="term" value="F:oxidoreductase activity, acting on NAD(P)H"/>
    <property type="evidence" value="ECO:0007669"/>
    <property type="project" value="InterPro"/>
</dbReference>
<dbReference type="InterPro" id="IPR011032">
    <property type="entry name" value="GroES-like_sf"/>
</dbReference>
<proteinExistence type="predicted"/>
<dbReference type="SUPFAM" id="SSF50129">
    <property type="entry name" value="GroES-like"/>
    <property type="match status" value="1"/>
</dbReference>
<dbReference type="AlphaFoldDB" id="A0A095CIX9"/>
<protein>
    <submittedName>
        <fullName evidence="2">Dehydrogenase</fullName>
    </submittedName>
</protein>
<dbReference type="SMART" id="SM00829">
    <property type="entry name" value="PKS_ER"/>
    <property type="match status" value="1"/>
</dbReference>
<dbReference type="Gene3D" id="3.40.50.720">
    <property type="entry name" value="NAD(P)-binding Rossmann-like Domain"/>
    <property type="match status" value="1"/>
</dbReference>
<keyword evidence="3" id="KW-1185">Reference proteome</keyword>
<dbReference type="OrthoDB" id="10257049at2759"/>
<dbReference type="Proteomes" id="UP000029445">
    <property type="component" value="Chromosome 4"/>
</dbReference>
<dbReference type="GeneID" id="88182239"/>
<dbReference type="VEuPathDB" id="FungiDB:CNBG_6138"/>
<accession>A0A095CIX9</accession>
<evidence type="ECO:0000259" key="1">
    <source>
        <dbReference type="SMART" id="SM00829"/>
    </source>
</evidence>
<evidence type="ECO:0000313" key="3">
    <source>
        <dbReference type="Proteomes" id="UP000029445"/>
    </source>
</evidence>
<dbReference type="KEGG" id="cdeu:CNBG_6138"/>
<dbReference type="Pfam" id="PF08240">
    <property type="entry name" value="ADH_N"/>
    <property type="match status" value="1"/>
</dbReference>
<dbReference type="STRING" id="294750.A0A095CIX9"/>
<dbReference type="InterPro" id="IPR013154">
    <property type="entry name" value="ADH-like_N"/>
</dbReference>
<dbReference type="InterPro" id="IPR013149">
    <property type="entry name" value="ADH-like_C"/>
</dbReference>
<dbReference type="PANTHER" id="PTHR45348">
    <property type="entry name" value="HYPOTHETICAL OXIDOREDUCTASE (EUROFUNG)"/>
    <property type="match status" value="1"/>
</dbReference>
<dbReference type="InterPro" id="IPR047122">
    <property type="entry name" value="Trans-enoyl_RdTase-like"/>
</dbReference>